<evidence type="ECO:0000256" key="2">
    <source>
        <dbReference type="ARBA" id="ARBA00022475"/>
    </source>
</evidence>
<name>A0A2K1P4L7_9BACT</name>
<dbReference type="Gene3D" id="1.10.8.500">
    <property type="entry name" value="HAMP domain in histidine kinase"/>
    <property type="match status" value="1"/>
</dbReference>
<keyword evidence="6 11" id="KW-0472">Membrane</keyword>
<dbReference type="PROSITE" id="PS50111">
    <property type="entry name" value="CHEMOTAXIS_TRANSDUC_2"/>
    <property type="match status" value="1"/>
</dbReference>
<dbReference type="SUPFAM" id="SSF58104">
    <property type="entry name" value="Methyl-accepting chemotaxis protein (MCP) signaling domain"/>
    <property type="match status" value="1"/>
</dbReference>
<dbReference type="InterPro" id="IPR004089">
    <property type="entry name" value="MCPsignal_dom"/>
</dbReference>
<evidence type="ECO:0000256" key="4">
    <source>
        <dbReference type="ARBA" id="ARBA00022692"/>
    </source>
</evidence>
<keyword evidence="4 11" id="KW-0812">Transmembrane</keyword>
<protein>
    <recommendedName>
        <fullName evidence="16">Methyl-accepting chemotaxis protein</fullName>
    </recommendedName>
</protein>
<feature type="transmembrane region" description="Helical" evidence="11">
    <location>
        <begin position="279"/>
        <end position="305"/>
    </location>
</feature>
<dbReference type="Pfam" id="PF00672">
    <property type="entry name" value="HAMP"/>
    <property type="match status" value="1"/>
</dbReference>
<evidence type="ECO:0000259" key="12">
    <source>
        <dbReference type="PROSITE" id="PS50111"/>
    </source>
</evidence>
<dbReference type="CDD" id="cd11386">
    <property type="entry name" value="MCP_signal"/>
    <property type="match status" value="1"/>
</dbReference>
<organism evidence="14 15">
    <name type="scientific">Petrotoga olearia DSM 13574</name>
    <dbReference type="NCBI Taxonomy" id="1122955"/>
    <lineage>
        <taxon>Bacteria</taxon>
        <taxon>Thermotogati</taxon>
        <taxon>Thermotogota</taxon>
        <taxon>Thermotogae</taxon>
        <taxon>Petrotogales</taxon>
        <taxon>Petrotogaceae</taxon>
        <taxon>Petrotoga</taxon>
    </lineage>
</organism>
<reference evidence="14 15" key="1">
    <citation type="submission" date="2013-12" db="EMBL/GenBank/DDBJ databases">
        <title>Comparative genomics of Petrotoga isolates.</title>
        <authorList>
            <person name="Nesbo C.L."/>
            <person name="Charchuk R."/>
            <person name="Chow K."/>
        </authorList>
    </citation>
    <scope>NUCLEOTIDE SEQUENCE [LARGE SCALE GENOMIC DNA]</scope>
    <source>
        <strain evidence="14 15">DSM 13574</strain>
    </source>
</reference>
<evidence type="ECO:0000256" key="3">
    <source>
        <dbReference type="ARBA" id="ARBA00022500"/>
    </source>
</evidence>
<dbReference type="EMBL" id="AZRL01000004">
    <property type="protein sequence ID" value="PNR97722.1"/>
    <property type="molecule type" value="Genomic_DNA"/>
</dbReference>
<dbReference type="CDD" id="cd06225">
    <property type="entry name" value="HAMP"/>
    <property type="match status" value="1"/>
</dbReference>
<dbReference type="Proteomes" id="UP000236434">
    <property type="component" value="Unassembled WGS sequence"/>
</dbReference>
<feature type="domain" description="HAMP" evidence="13">
    <location>
        <begin position="302"/>
        <end position="354"/>
    </location>
</feature>
<feature type="coiled-coil region" evidence="10">
    <location>
        <begin position="619"/>
        <end position="653"/>
    </location>
</feature>
<evidence type="ECO:0000256" key="6">
    <source>
        <dbReference type="ARBA" id="ARBA00023136"/>
    </source>
</evidence>
<evidence type="ECO:0000256" key="7">
    <source>
        <dbReference type="ARBA" id="ARBA00023224"/>
    </source>
</evidence>
<keyword evidence="3" id="KW-0145">Chemotaxis</keyword>
<dbReference type="InterPro" id="IPR029151">
    <property type="entry name" value="Sensor-like_sf"/>
</dbReference>
<dbReference type="GO" id="GO:0005886">
    <property type="term" value="C:plasma membrane"/>
    <property type="evidence" value="ECO:0007669"/>
    <property type="project" value="UniProtKB-SubCell"/>
</dbReference>
<comment type="subcellular location">
    <subcellularLocation>
        <location evidence="1">Cell membrane</location>
        <topology evidence="1">Multi-pass membrane protein</topology>
    </subcellularLocation>
</comment>
<dbReference type="Gene3D" id="1.10.287.950">
    <property type="entry name" value="Methyl-accepting chemotaxis protein"/>
    <property type="match status" value="1"/>
</dbReference>
<dbReference type="CDD" id="cd18773">
    <property type="entry name" value="PDC1_HK_sensor"/>
    <property type="match status" value="1"/>
</dbReference>
<dbReference type="InterPro" id="IPR033479">
    <property type="entry name" value="dCache_1"/>
</dbReference>
<evidence type="ECO:0008006" key="16">
    <source>
        <dbReference type="Google" id="ProtNLM"/>
    </source>
</evidence>
<dbReference type="GO" id="GO:0007165">
    <property type="term" value="P:signal transduction"/>
    <property type="evidence" value="ECO:0007669"/>
    <property type="project" value="UniProtKB-KW"/>
</dbReference>
<dbReference type="AlphaFoldDB" id="A0A2K1P4L7"/>
<dbReference type="InterPro" id="IPR003660">
    <property type="entry name" value="HAMP_dom"/>
</dbReference>
<evidence type="ECO:0000256" key="8">
    <source>
        <dbReference type="ARBA" id="ARBA00029447"/>
    </source>
</evidence>
<dbReference type="PANTHER" id="PTHR32089:SF112">
    <property type="entry name" value="LYSOZYME-LIKE PROTEIN-RELATED"/>
    <property type="match status" value="1"/>
</dbReference>
<sequence>MTLKWKMALLIILVSVVPMAFFITYSSLNYSNILKEDRSQLIEVNNFQTANFLAQYMNDLKKVTSSIANDPDVINLLEQSQEERKRMYQKLQNLIDEYPEFTEIWVGSKNGDVFVRPVEMEERKSSDYDPRIRPWYKNALQKPQEVAVSDPYVHAVTGDTVVSLSKTIKNAKNEIVGAMTIILSMSKIYEIISKNLGTGETIFVINQNGQVIFHPQSDKIGQDISKEEYFKNLTQKSGSMYIQNGSTFLAYDKISDPNWTVITQVDTENLFSEVRATTMFSLILFIIITVVAVIVGILFVTYYIIKPINKFKIYLSEIEKGNLSTSIEINSKDEIGEMADSLNQAINAWKNSINSIREGSLKIDSSAMELLNISKNSSQSAETLSEKAAEISENAEDTSASVEEVTSGIQEISAAAQNVSKSAQELNTAASETENAANEGLESIKSIDKTIKEAVDKSRKTQNVVKALIERSENIGKIVNTINSITEQTNLLALNAAIEAARAGEAGKGFAVVADEIRSLAEDSKNATSQIEKMLEGIKNSTNVVNDSTNETVGIIQNINDQMSGINNKFQQILNMVKNLNSGIDNLTATSQEQSASTEEMSSAMDRVAQAVTSISESLNEVTNLINNQKEDAKKIEKNAQELSTLSEELSEQLKIFRL</sequence>
<evidence type="ECO:0000256" key="10">
    <source>
        <dbReference type="SAM" id="Coils"/>
    </source>
</evidence>
<evidence type="ECO:0000313" key="15">
    <source>
        <dbReference type="Proteomes" id="UP000236434"/>
    </source>
</evidence>
<dbReference type="Pfam" id="PF00015">
    <property type="entry name" value="MCPsignal"/>
    <property type="match status" value="1"/>
</dbReference>
<dbReference type="SMART" id="SM00304">
    <property type="entry name" value="HAMP"/>
    <property type="match status" value="2"/>
</dbReference>
<dbReference type="Pfam" id="PF02743">
    <property type="entry name" value="dCache_1"/>
    <property type="match status" value="1"/>
</dbReference>
<keyword evidence="5 11" id="KW-1133">Transmembrane helix</keyword>
<dbReference type="PANTHER" id="PTHR32089">
    <property type="entry name" value="METHYL-ACCEPTING CHEMOTAXIS PROTEIN MCPB"/>
    <property type="match status" value="1"/>
</dbReference>
<accession>A0A2K1P4L7</accession>
<evidence type="ECO:0000256" key="1">
    <source>
        <dbReference type="ARBA" id="ARBA00004651"/>
    </source>
</evidence>
<dbReference type="OrthoDB" id="13222at2"/>
<feature type="domain" description="Methyl-accepting transducer" evidence="12">
    <location>
        <begin position="373"/>
        <end position="609"/>
    </location>
</feature>
<evidence type="ECO:0000259" key="13">
    <source>
        <dbReference type="PROSITE" id="PS50885"/>
    </source>
</evidence>
<keyword evidence="2" id="KW-1003">Cell membrane</keyword>
<keyword evidence="7 9" id="KW-0807">Transducer</keyword>
<evidence type="ECO:0000256" key="5">
    <source>
        <dbReference type="ARBA" id="ARBA00022989"/>
    </source>
</evidence>
<evidence type="ECO:0000256" key="9">
    <source>
        <dbReference type="PROSITE-ProRule" id="PRU00284"/>
    </source>
</evidence>
<keyword evidence="10" id="KW-0175">Coiled coil</keyword>
<dbReference type="CDD" id="cd12912">
    <property type="entry name" value="PDC2_MCP_like"/>
    <property type="match status" value="1"/>
</dbReference>
<proteinExistence type="inferred from homology"/>
<dbReference type="SUPFAM" id="SSF103190">
    <property type="entry name" value="Sensory domain-like"/>
    <property type="match status" value="1"/>
</dbReference>
<dbReference type="RefSeq" id="WP_103066362.1">
    <property type="nucleotide sequence ID" value="NZ_AZRL01000004.1"/>
</dbReference>
<comment type="caution">
    <text evidence="14">The sequence shown here is derived from an EMBL/GenBank/DDBJ whole genome shotgun (WGS) entry which is preliminary data.</text>
</comment>
<dbReference type="SMART" id="SM00283">
    <property type="entry name" value="MA"/>
    <property type="match status" value="1"/>
</dbReference>
<dbReference type="PROSITE" id="PS50885">
    <property type="entry name" value="HAMP"/>
    <property type="match status" value="1"/>
</dbReference>
<evidence type="ECO:0000256" key="11">
    <source>
        <dbReference type="SAM" id="Phobius"/>
    </source>
</evidence>
<dbReference type="GO" id="GO:0006935">
    <property type="term" value="P:chemotaxis"/>
    <property type="evidence" value="ECO:0007669"/>
    <property type="project" value="UniProtKB-KW"/>
</dbReference>
<comment type="similarity">
    <text evidence="8">Belongs to the methyl-accepting chemotaxis (MCP) protein family.</text>
</comment>
<evidence type="ECO:0000313" key="14">
    <source>
        <dbReference type="EMBL" id="PNR97722.1"/>
    </source>
</evidence>
<dbReference type="Gene3D" id="3.30.450.20">
    <property type="entry name" value="PAS domain"/>
    <property type="match status" value="2"/>
</dbReference>
<gene>
    <name evidence="14" type="ORF">X929_01910</name>
</gene>